<keyword evidence="2" id="KW-0863">Zinc-finger</keyword>
<reference evidence="6" key="1">
    <citation type="submission" date="2014-05" db="EMBL/GenBank/DDBJ databases">
        <title>The transcriptome of the halophilic microalga Tetraselmis sp. GSL018 isolated from the Great Salt Lake, Utah.</title>
        <authorList>
            <person name="Jinkerson R.E."/>
            <person name="D'Adamo S."/>
            <person name="Posewitz M.C."/>
        </authorList>
    </citation>
    <scope>NUCLEOTIDE SEQUENCE</scope>
    <source>
        <strain evidence="6">GSL018</strain>
    </source>
</reference>
<feature type="compositionally biased region" description="Low complexity" evidence="4">
    <location>
        <begin position="1"/>
        <end position="16"/>
    </location>
</feature>
<dbReference type="EMBL" id="GBEZ01025439">
    <property type="protein sequence ID" value="JAC61648.1"/>
    <property type="molecule type" value="Transcribed_RNA"/>
</dbReference>
<evidence type="ECO:0000256" key="4">
    <source>
        <dbReference type="SAM" id="MobiDB-lite"/>
    </source>
</evidence>
<evidence type="ECO:0000256" key="2">
    <source>
        <dbReference type="ARBA" id="ARBA00022771"/>
    </source>
</evidence>
<dbReference type="InterPro" id="IPR004333">
    <property type="entry name" value="SBP_dom"/>
</dbReference>
<feature type="region of interest" description="Disordered" evidence="4">
    <location>
        <begin position="1"/>
        <end position="23"/>
    </location>
</feature>
<dbReference type="GO" id="GO:0008270">
    <property type="term" value="F:zinc ion binding"/>
    <property type="evidence" value="ECO:0007669"/>
    <property type="project" value="UniProtKB-KW"/>
</dbReference>
<feature type="region of interest" description="Disordered" evidence="4">
    <location>
        <begin position="202"/>
        <end position="253"/>
    </location>
</feature>
<dbReference type="InterPro" id="IPR044817">
    <property type="entry name" value="SBP-like"/>
</dbReference>
<name>A0A061QPP7_9CHLO</name>
<dbReference type="Pfam" id="PF03110">
    <property type="entry name" value="SBP"/>
    <property type="match status" value="1"/>
</dbReference>
<evidence type="ECO:0000313" key="6">
    <source>
        <dbReference type="EMBL" id="JAC61648.1"/>
    </source>
</evidence>
<keyword evidence="1" id="KW-0479">Metal-binding</keyword>
<feature type="compositionally biased region" description="Basic and acidic residues" evidence="4">
    <location>
        <begin position="202"/>
        <end position="215"/>
    </location>
</feature>
<feature type="domain" description="SBP-type" evidence="5">
    <location>
        <begin position="28"/>
        <end position="105"/>
    </location>
</feature>
<evidence type="ECO:0000256" key="3">
    <source>
        <dbReference type="ARBA" id="ARBA00022833"/>
    </source>
</evidence>
<dbReference type="PANTHER" id="PTHR31251:SF169">
    <property type="entry name" value="SQUAMOSA PROMOTER-BINDING-LIKE PROTEIN 8"/>
    <property type="match status" value="1"/>
</dbReference>
<dbReference type="GO" id="GO:0003677">
    <property type="term" value="F:DNA binding"/>
    <property type="evidence" value="ECO:0007669"/>
    <property type="project" value="InterPro"/>
</dbReference>
<dbReference type="PROSITE" id="PS51141">
    <property type="entry name" value="ZF_SBP"/>
    <property type="match status" value="1"/>
</dbReference>
<evidence type="ECO:0000259" key="5">
    <source>
        <dbReference type="PROSITE" id="PS51141"/>
    </source>
</evidence>
<sequence>MQSASKRARQSASPSKTVVTDPGPCRKQVSCQIQGCTANLLALKEYNQRFKICKEHQQAESVERDGGLERFCQQCARFHDLSCFDGLKRSCRNSLVHLNERRRKAKALGKYSVQVKNTGDCSANSQEKEISSLSETALPRQKHSIGFDAGDAQQGSAPGEQHMMPRASIFGEGVPRLTQMERRTEFGPVLWAGLHQNYEEPHLPSRSEAFPDRAAGRQGLPVRGGGITEDAHGGGCPPGPEGRGPGGHRRRCR</sequence>
<keyword evidence="3" id="KW-0862">Zinc</keyword>
<dbReference type="SUPFAM" id="SSF103612">
    <property type="entry name" value="SBT domain"/>
    <property type="match status" value="1"/>
</dbReference>
<dbReference type="InterPro" id="IPR036893">
    <property type="entry name" value="SBP_sf"/>
</dbReference>
<dbReference type="AlphaFoldDB" id="A0A061QPP7"/>
<protein>
    <submittedName>
        <fullName evidence="6">Copper responsive regulator 1</fullName>
    </submittedName>
</protein>
<gene>
    <name evidence="6" type="ORF">TSPGSL018_25646</name>
</gene>
<dbReference type="GO" id="GO:0005634">
    <property type="term" value="C:nucleus"/>
    <property type="evidence" value="ECO:0007669"/>
    <property type="project" value="InterPro"/>
</dbReference>
<dbReference type="PANTHER" id="PTHR31251">
    <property type="entry name" value="SQUAMOSA PROMOTER-BINDING-LIKE PROTEIN 4"/>
    <property type="match status" value="1"/>
</dbReference>
<proteinExistence type="predicted"/>
<accession>A0A061QPP7</accession>
<organism evidence="6">
    <name type="scientific">Tetraselmis sp. GSL018</name>
    <dbReference type="NCBI Taxonomy" id="582737"/>
    <lineage>
        <taxon>Eukaryota</taxon>
        <taxon>Viridiplantae</taxon>
        <taxon>Chlorophyta</taxon>
        <taxon>core chlorophytes</taxon>
        <taxon>Chlorodendrophyceae</taxon>
        <taxon>Chlorodendrales</taxon>
        <taxon>Chlorodendraceae</taxon>
        <taxon>Tetraselmis</taxon>
    </lineage>
</organism>
<feature type="compositionally biased region" description="Gly residues" evidence="4">
    <location>
        <begin position="222"/>
        <end position="245"/>
    </location>
</feature>
<evidence type="ECO:0000256" key="1">
    <source>
        <dbReference type="ARBA" id="ARBA00022723"/>
    </source>
</evidence>
<dbReference type="Gene3D" id="4.10.1100.10">
    <property type="entry name" value="Transcription factor, SBP-box domain"/>
    <property type="match status" value="1"/>
</dbReference>